<accession>A0ABQ7M1M4</accession>
<dbReference type="EMBL" id="JADBGQ010000006">
    <property type="protein sequence ID" value="KAG5392715.1"/>
    <property type="molecule type" value="Genomic_DNA"/>
</dbReference>
<comment type="caution">
    <text evidence="2">The sequence shown here is derived from an EMBL/GenBank/DDBJ whole genome shotgun (WGS) entry which is preliminary data.</text>
</comment>
<evidence type="ECO:0000256" key="1">
    <source>
        <dbReference type="SAM" id="MobiDB-lite"/>
    </source>
</evidence>
<gene>
    <name evidence="2" type="primary">A06p027460.1_BraROA</name>
    <name evidence="2" type="ORF">IGI04_022678</name>
</gene>
<dbReference type="Proteomes" id="UP000823674">
    <property type="component" value="Chromosome A06"/>
</dbReference>
<reference evidence="2 3" key="1">
    <citation type="submission" date="2021-03" db="EMBL/GenBank/DDBJ databases">
        <authorList>
            <person name="King G.J."/>
            <person name="Bancroft I."/>
            <person name="Baten A."/>
            <person name="Bloomfield J."/>
            <person name="Borpatragohain P."/>
            <person name="He Z."/>
            <person name="Irish N."/>
            <person name="Irwin J."/>
            <person name="Liu K."/>
            <person name="Mauleon R.P."/>
            <person name="Moore J."/>
            <person name="Morris R."/>
            <person name="Ostergaard L."/>
            <person name="Wang B."/>
            <person name="Wells R."/>
        </authorList>
    </citation>
    <scope>NUCLEOTIDE SEQUENCE [LARGE SCALE GENOMIC DNA]</scope>
    <source>
        <strain evidence="2">R-o-18</strain>
        <tissue evidence="2">Leaf</tissue>
    </source>
</reference>
<keyword evidence="3" id="KW-1185">Reference proteome</keyword>
<evidence type="ECO:0000313" key="3">
    <source>
        <dbReference type="Proteomes" id="UP000823674"/>
    </source>
</evidence>
<organism evidence="2 3">
    <name type="scientific">Brassica rapa subsp. trilocularis</name>
    <dbReference type="NCBI Taxonomy" id="1813537"/>
    <lineage>
        <taxon>Eukaryota</taxon>
        <taxon>Viridiplantae</taxon>
        <taxon>Streptophyta</taxon>
        <taxon>Embryophyta</taxon>
        <taxon>Tracheophyta</taxon>
        <taxon>Spermatophyta</taxon>
        <taxon>Magnoliopsida</taxon>
        <taxon>eudicotyledons</taxon>
        <taxon>Gunneridae</taxon>
        <taxon>Pentapetalae</taxon>
        <taxon>rosids</taxon>
        <taxon>malvids</taxon>
        <taxon>Brassicales</taxon>
        <taxon>Brassicaceae</taxon>
        <taxon>Brassiceae</taxon>
        <taxon>Brassica</taxon>
    </lineage>
</organism>
<protein>
    <submittedName>
        <fullName evidence="2">Uncharacterized protein</fullName>
    </submittedName>
</protein>
<name>A0ABQ7M1M4_BRACM</name>
<sequence>MREQVIRSWTSESGAGRGPDQAQSDSWEECSGPNQCGRVRAVMDRAGGPSVMKEKGETAKGSYGATIMGKTAPFGYLLVTARPGSYGAVMVDFFFIFPCLCRKYDGREDRKLRQTSREKRETNRRLGDLIHGGSWLFPVEFVCEIKRMDTRLKDKEKEIEKEKETAPRDRNPMVRDMESFILGLGQIKELMTVHGFGRTYHDQDP</sequence>
<feature type="region of interest" description="Disordered" evidence="1">
    <location>
        <begin position="1"/>
        <end position="32"/>
    </location>
</feature>
<proteinExistence type="predicted"/>
<evidence type="ECO:0000313" key="2">
    <source>
        <dbReference type="EMBL" id="KAG5392715.1"/>
    </source>
</evidence>